<dbReference type="EMBL" id="JANGCH010000025">
    <property type="protein sequence ID" value="MCQ5122695.1"/>
    <property type="molecule type" value="Genomic_DNA"/>
</dbReference>
<comment type="caution">
    <text evidence="2">The sequence shown here is derived from an EMBL/GenBank/DDBJ whole genome shotgun (WGS) entry which is preliminary data.</text>
</comment>
<evidence type="ECO:0000313" key="3">
    <source>
        <dbReference type="Proteomes" id="UP001524435"/>
    </source>
</evidence>
<sequence length="187" mass="21639">MRKKWIWLCVVSAMVALAGCDQEEKVLDPKSFDSEIAFVYEKVEAFNQEEAYDSLSEEHHVFDYQYLRAVEEGYEMQFQRGDGVMAKFLFREDERLMQITLYADAKAGKAIQENGIDVASMLMDTLFQAAMDEKNIYDFMLLCSDWNETIKVSLEDQNLHTVIIDKKKETCTTTITLAKTRPLLTEV</sequence>
<evidence type="ECO:0000313" key="2">
    <source>
        <dbReference type="EMBL" id="MCQ5122695.1"/>
    </source>
</evidence>
<evidence type="ECO:0000256" key="1">
    <source>
        <dbReference type="SAM" id="SignalP"/>
    </source>
</evidence>
<dbReference type="PROSITE" id="PS51257">
    <property type="entry name" value="PROKAR_LIPOPROTEIN"/>
    <property type="match status" value="1"/>
</dbReference>
<dbReference type="Proteomes" id="UP001524435">
    <property type="component" value="Unassembled WGS sequence"/>
</dbReference>
<gene>
    <name evidence="2" type="ORF">NE663_10580</name>
</gene>
<organism evidence="2 3">
    <name type="scientific">Massilicoli timonensis</name>
    <dbReference type="NCBI Taxonomy" id="2015901"/>
    <lineage>
        <taxon>Bacteria</taxon>
        <taxon>Bacillati</taxon>
        <taxon>Bacillota</taxon>
        <taxon>Erysipelotrichia</taxon>
        <taxon>Erysipelotrichales</taxon>
        <taxon>Erysipelotrichaceae</taxon>
        <taxon>Massilicoli</taxon>
    </lineage>
</organism>
<keyword evidence="1" id="KW-0732">Signal</keyword>
<keyword evidence="3" id="KW-1185">Reference proteome</keyword>
<evidence type="ECO:0008006" key="4">
    <source>
        <dbReference type="Google" id="ProtNLM"/>
    </source>
</evidence>
<feature type="chain" id="PRO_5047490104" description="Lipoprotein" evidence="1">
    <location>
        <begin position="19"/>
        <end position="187"/>
    </location>
</feature>
<reference evidence="2 3" key="1">
    <citation type="submission" date="2022-06" db="EMBL/GenBank/DDBJ databases">
        <title>Isolation of gut microbiota from human fecal samples.</title>
        <authorList>
            <person name="Pamer E.G."/>
            <person name="Barat B."/>
            <person name="Waligurski E."/>
            <person name="Medina S."/>
            <person name="Paddock L."/>
            <person name="Mostad J."/>
        </authorList>
    </citation>
    <scope>NUCLEOTIDE SEQUENCE [LARGE SCALE GENOMIC DNA]</scope>
    <source>
        <strain evidence="2 3">DFI.6.1</strain>
    </source>
</reference>
<dbReference type="RefSeq" id="WP_178200411.1">
    <property type="nucleotide sequence ID" value="NZ_CALVCM010000025.1"/>
</dbReference>
<protein>
    <recommendedName>
        <fullName evidence="4">Lipoprotein</fullName>
    </recommendedName>
</protein>
<feature type="signal peptide" evidence="1">
    <location>
        <begin position="1"/>
        <end position="18"/>
    </location>
</feature>
<proteinExistence type="predicted"/>
<name>A0ABT1SPU5_9FIRM</name>
<accession>A0ABT1SPU5</accession>